<dbReference type="Gene3D" id="3.40.50.300">
    <property type="entry name" value="P-loop containing nucleotide triphosphate hydrolases"/>
    <property type="match status" value="1"/>
</dbReference>
<evidence type="ECO:0000256" key="1">
    <source>
        <dbReference type="ARBA" id="ARBA00022679"/>
    </source>
</evidence>
<evidence type="ECO:0000256" key="3">
    <source>
        <dbReference type="ARBA" id="ARBA00023012"/>
    </source>
</evidence>
<dbReference type="GO" id="GO:0005737">
    <property type="term" value="C:cytoplasm"/>
    <property type="evidence" value="ECO:0007669"/>
    <property type="project" value="UniProtKB-ARBA"/>
</dbReference>
<accession>A0A3S2WZE0</accession>
<keyword evidence="7" id="KW-1185">Reference proteome</keyword>
<dbReference type="InterPro" id="IPR052023">
    <property type="entry name" value="Histidine_kinase_KdpD"/>
</dbReference>
<proteinExistence type="predicted"/>
<keyword evidence="2 6" id="KW-0418">Kinase</keyword>
<keyword evidence="3" id="KW-0902">Two-component regulatory system</keyword>
<dbReference type="Proteomes" id="UP000288024">
    <property type="component" value="Unassembled WGS sequence"/>
</dbReference>
<dbReference type="Pfam" id="PF02702">
    <property type="entry name" value="KdpD"/>
    <property type="match status" value="1"/>
</dbReference>
<evidence type="ECO:0000259" key="4">
    <source>
        <dbReference type="Pfam" id="PF00582"/>
    </source>
</evidence>
<dbReference type="EMBL" id="RZTZ01000017">
    <property type="protein sequence ID" value="RVT57470.1"/>
    <property type="molecule type" value="Genomic_DNA"/>
</dbReference>
<evidence type="ECO:0000259" key="5">
    <source>
        <dbReference type="Pfam" id="PF02702"/>
    </source>
</evidence>
<dbReference type="Gene3D" id="3.40.50.620">
    <property type="entry name" value="HUPs"/>
    <property type="match status" value="1"/>
</dbReference>
<evidence type="ECO:0000313" key="7">
    <source>
        <dbReference type="Proteomes" id="UP000288024"/>
    </source>
</evidence>
<comment type="caution">
    <text evidence="6">The sequence shown here is derived from an EMBL/GenBank/DDBJ whole genome shotgun (WGS) entry which is preliminary data.</text>
</comment>
<dbReference type="InterPro" id="IPR003852">
    <property type="entry name" value="Sig_transdc_His_kinase_KdpD_N"/>
</dbReference>
<dbReference type="GO" id="GO:0000155">
    <property type="term" value="F:phosphorelay sensor kinase activity"/>
    <property type="evidence" value="ECO:0007669"/>
    <property type="project" value="InterPro"/>
</dbReference>
<feature type="domain" description="Signal transduction histidine kinase osmosensitive K+ channel sensor N-terminal" evidence="5">
    <location>
        <begin position="28"/>
        <end position="236"/>
    </location>
</feature>
<dbReference type="SUPFAM" id="SSF52402">
    <property type="entry name" value="Adenine nucleotide alpha hydrolases-like"/>
    <property type="match status" value="1"/>
</dbReference>
<organism evidence="6 7">
    <name type="scientific">Niallia taxi</name>
    <dbReference type="NCBI Taxonomy" id="2499688"/>
    <lineage>
        <taxon>Bacteria</taxon>
        <taxon>Bacillati</taxon>
        <taxon>Bacillota</taxon>
        <taxon>Bacilli</taxon>
        <taxon>Bacillales</taxon>
        <taxon>Bacillaceae</taxon>
        <taxon>Niallia</taxon>
    </lineage>
</organism>
<dbReference type="RefSeq" id="WP_127741971.1">
    <property type="nucleotide sequence ID" value="NZ_RZTZ01000017.1"/>
</dbReference>
<name>A0A3S2WZE0_9BACI</name>
<dbReference type="SUPFAM" id="SSF52540">
    <property type="entry name" value="P-loop containing nucleoside triphosphate hydrolases"/>
    <property type="match status" value="1"/>
</dbReference>
<dbReference type="FunFam" id="3.40.50.300:FF:000483">
    <property type="entry name" value="Sensor histidine kinase KdpD"/>
    <property type="match status" value="1"/>
</dbReference>
<evidence type="ECO:0000313" key="6">
    <source>
        <dbReference type="EMBL" id="RVT57470.1"/>
    </source>
</evidence>
<dbReference type="GO" id="GO:0005886">
    <property type="term" value="C:plasma membrane"/>
    <property type="evidence" value="ECO:0007669"/>
    <property type="project" value="TreeGrafter"/>
</dbReference>
<dbReference type="NCBIfam" id="NF038185">
    <property type="entry name" value="KdpD_non_kinase"/>
    <property type="match status" value="1"/>
</dbReference>
<reference evidence="6 7" key="1">
    <citation type="submission" date="2019-01" db="EMBL/GenBank/DDBJ databases">
        <title>Bacillus sp. M5HDSG1-1, whole genome shotgun sequence.</title>
        <authorList>
            <person name="Tuo L."/>
        </authorList>
    </citation>
    <scope>NUCLEOTIDE SEQUENCE [LARGE SCALE GENOMIC DNA]</scope>
    <source>
        <strain evidence="6 7">M5HDSG1-1</strain>
    </source>
</reference>
<dbReference type="InterPro" id="IPR027417">
    <property type="entry name" value="P-loop_NTPase"/>
</dbReference>
<protein>
    <submittedName>
        <fullName evidence="6">Sensor histidine kinase KdpD</fullName>
    </submittedName>
</protein>
<sequence length="394" mass="45365">MLGVNTENPFANRRTPEEILAEINKQSRGKLKLYIGAAPGVGKTYRMLQDANELRNEGKDIVIGLVETHNRMETGNQIGKLERVPLLEITYKGKKFFEVNVPAIIARKPEIVIIDELAHSNIYGSVNPKRYLDVEEIVAAGIDVYTAVNIQHLESVHDIVENFTGVKVKERLPDLFLDKADEIQLIDITPIELRKRLKEGKIYANHKIQQSLSNFFTEANLYALRELALREVADDVDEKIEENNGHLYQGPIGLHEKILVCVQYSETAEKLIRRGWRMANRLKAKLYVLHVTDTEVLEMPQWKREKIRVWEELSIQFDAQFILQKKGKKKPAKVIVETAKSYFITQILLGQSARTRWEEIKRGSIVNDIMRQTTNIDIHIVADSKPIRKENKRK</sequence>
<gene>
    <name evidence="6" type="ORF">EM808_24680</name>
</gene>
<dbReference type="AlphaFoldDB" id="A0A3S2WZE0"/>
<dbReference type="InterPro" id="IPR014729">
    <property type="entry name" value="Rossmann-like_a/b/a_fold"/>
</dbReference>
<dbReference type="CDD" id="cd01987">
    <property type="entry name" value="USP_KdpD-like"/>
    <property type="match status" value="1"/>
</dbReference>
<evidence type="ECO:0000256" key="2">
    <source>
        <dbReference type="ARBA" id="ARBA00022777"/>
    </source>
</evidence>
<dbReference type="Pfam" id="PF00582">
    <property type="entry name" value="Usp"/>
    <property type="match status" value="1"/>
</dbReference>
<dbReference type="InterPro" id="IPR006016">
    <property type="entry name" value="UspA"/>
</dbReference>
<dbReference type="PANTHER" id="PTHR45569:SF1">
    <property type="entry name" value="SENSOR PROTEIN KDPD"/>
    <property type="match status" value="1"/>
</dbReference>
<dbReference type="PANTHER" id="PTHR45569">
    <property type="entry name" value="SENSOR PROTEIN KDPD"/>
    <property type="match status" value="1"/>
</dbReference>
<keyword evidence="1" id="KW-0808">Transferase</keyword>
<feature type="domain" description="UspA" evidence="4">
    <location>
        <begin position="256"/>
        <end position="373"/>
    </location>
</feature>